<sequence length="107" mass="12135">MISTKSSTFIKAEPTLRKQVLKLSKIQKPIAKKVVKQSNTKELFKLEQIDLILKQSIAKKPIINKPIINKPIGKKPIAQKKVIAKTVAPKRLILTFQGKYINTFNLD</sequence>
<proteinExistence type="predicted"/>
<dbReference type="Proteomes" id="UP000095038">
    <property type="component" value="Unassembled WGS sequence"/>
</dbReference>
<organism evidence="1 2">
    <name type="scientific">Ascoidea rubescens DSM 1968</name>
    <dbReference type="NCBI Taxonomy" id="1344418"/>
    <lineage>
        <taxon>Eukaryota</taxon>
        <taxon>Fungi</taxon>
        <taxon>Dikarya</taxon>
        <taxon>Ascomycota</taxon>
        <taxon>Saccharomycotina</taxon>
        <taxon>Saccharomycetes</taxon>
        <taxon>Ascoideaceae</taxon>
        <taxon>Ascoidea</taxon>
    </lineage>
</organism>
<name>A0A1D2VGJ1_9ASCO</name>
<reference evidence="2" key="1">
    <citation type="submission" date="2016-05" db="EMBL/GenBank/DDBJ databases">
        <title>Comparative genomics of biotechnologically important yeasts.</title>
        <authorList>
            <consortium name="DOE Joint Genome Institute"/>
            <person name="Riley R."/>
            <person name="Haridas S."/>
            <person name="Wolfe K.H."/>
            <person name="Lopes M.R."/>
            <person name="Hittinger C.T."/>
            <person name="Goker M."/>
            <person name="Salamov A."/>
            <person name="Wisecaver J."/>
            <person name="Long T.M."/>
            <person name="Aerts A.L."/>
            <person name="Barry K."/>
            <person name="Choi C."/>
            <person name="Clum A."/>
            <person name="Coughlan A.Y."/>
            <person name="Deshpande S."/>
            <person name="Douglass A.P."/>
            <person name="Hanson S.J."/>
            <person name="Klenk H.-P."/>
            <person name="Labutti K."/>
            <person name="Lapidus A."/>
            <person name="Lindquist E."/>
            <person name="Lipzen A."/>
            <person name="Meier-Kolthoff J.P."/>
            <person name="Ohm R.A."/>
            <person name="Otillar R.P."/>
            <person name="Pangilinan J."/>
            <person name="Peng Y."/>
            <person name="Rokas A."/>
            <person name="Rosa C.A."/>
            <person name="Scheuner C."/>
            <person name="Sibirny A.A."/>
            <person name="Slot J.C."/>
            <person name="Stielow J.B."/>
            <person name="Sun H."/>
            <person name="Kurtzman C.P."/>
            <person name="Blackwell M."/>
            <person name="Grigoriev I.V."/>
            <person name="Jeffries T.W."/>
        </authorList>
    </citation>
    <scope>NUCLEOTIDE SEQUENCE [LARGE SCALE GENOMIC DNA]</scope>
    <source>
        <strain evidence="2">DSM 1968</strain>
    </source>
</reference>
<evidence type="ECO:0000313" key="2">
    <source>
        <dbReference type="Proteomes" id="UP000095038"/>
    </source>
</evidence>
<accession>A0A1D2VGJ1</accession>
<dbReference type="EMBL" id="KV454481">
    <property type="protein sequence ID" value="ODV60702.1"/>
    <property type="molecule type" value="Genomic_DNA"/>
</dbReference>
<evidence type="ECO:0000313" key="1">
    <source>
        <dbReference type="EMBL" id="ODV60702.1"/>
    </source>
</evidence>
<dbReference type="RefSeq" id="XP_020047009.1">
    <property type="nucleotide sequence ID" value="XM_020191813.1"/>
</dbReference>
<protein>
    <submittedName>
        <fullName evidence="1">Uncharacterized protein</fullName>
    </submittedName>
</protein>
<dbReference type="AlphaFoldDB" id="A0A1D2VGJ1"/>
<gene>
    <name evidence="1" type="ORF">ASCRUDRAFT_70583</name>
</gene>
<keyword evidence="2" id="KW-1185">Reference proteome</keyword>
<dbReference type="InParanoid" id="A0A1D2VGJ1"/>
<dbReference type="GeneID" id="30965449"/>